<keyword evidence="3" id="KW-1185">Reference proteome</keyword>
<feature type="compositionally biased region" description="Basic and acidic residues" evidence="1">
    <location>
        <begin position="64"/>
        <end position="74"/>
    </location>
</feature>
<dbReference type="EMBL" id="MU865962">
    <property type="protein sequence ID" value="KAK4445790.1"/>
    <property type="molecule type" value="Genomic_DNA"/>
</dbReference>
<feature type="region of interest" description="Disordered" evidence="1">
    <location>
        <begin position="25"/>
        <end position="93"/>
    </location>
</feature>
<evidence type="ECO:0000313" key="3">
    <source>
        <dbReference type="Proteomes" id="UP001321760"/>
    </source>
</evidence>
<name>A0AAV9GEE8_9PEZI</name>
<reference evidence="2" key="2">
    <citation type="submission" date="2023-05" db="EMBL/GenBank/DDBJ databases">
        <authorList>
            <consortium name="Lawrence Berkeley National Laboratory"/>
            <person name="Steindorff A."/>
            <person name="Hensen N."/>
            <person name="Bonometti L."/>
            <person name="Westerberg I."/>
            <person name="Brannstrom I.O."/>
            <person name="Guillou S."/>
            <person name="Cros-Aarteil S."/>
            <person name="Calhoun S."/>
            <person name="Haridas S."/>
            <person name="Kuo A."/>
            <person name="Mondo S."/>
            <person name="Pangilinan J."/>
            <person name="Riley R."/>
            <person name="Labutti K."/>
            <person name="Andreopoulos B."/>
            <person name="Lipzen A."/>
            <person name="Chen C."/>
            <person name="Yanf M."/>
            <person name="Daum C."/>
            <person name="Ng V."/>
            <person name="Clum A."/>
            <person name="Ohm R."/>
            <person name="Martin F."/>
            <person name="Silar P."/>
            <person name="Natvig D."/>
            <person name="Lalanne C."/>
            <person name="Gautier V."/>
            <person name="Ament-Velasquez S.L."/>
            <person name="Kruys A."/>
            <person name="Hutchinson M.I."/>
            <person name="Powell A.J."/>
            <person name="Barry K."/>
            <person name="Miller A.N."/>
            <person name="Grigoriev I.V."/>
            <person name="Debuchy R."/>
            <person name="Gladieux P."/>
            <person name="Thoren M.H."/>
            <person name="Johannesson H."/>
        </authorList>
    </citation>
    <scope>NUCLEOTIDE SEQUENCE</scope>
    <source>
        <strain evidence="2">PSN243</strain>
    </source>
</reference>
<evidence type="ECO:0000313" key="2">
    <source>
        <dbReference type="EMBL" id="KAK4445790.1"/>
    </source>
</evidence>
<evidence type="ECO:0000256" key="1">
    <source>
        <dbReference type="SAM" id="MobiDB-lite"/>
    </source>
</evidence>
<protein>
    <submittedName>
        <fullName evidence="2">Uncharacterized protein</fullName>
    </submittedName>
</protein>
<feature type="compositionally biased region" description="Polar residues" evidence="1">
    <location>
        <begin position="76"/>
        <end position="90"/>
    </location>
</feature>
<organism evidence="2 3">
    <name type="scientific">Podospora aff. communis PSN243</name>
    <dbReference type="NCBI Taxonomy" id="3040156"/>
    <lineage>
        <taxon>Eukaryota</taxon>
        <taxon>Fungi</taxon>
        <taxon>Dikarya</taxon>
        <taxon>Ascomycota</taxon>
        <taxon>Pezizomycotina</taxon>
        <taxon>Sordariomycetes</taxon>
        <taxon>Sordariomycetidae</taxon>
        <taxon>Sordariales</taxon>
        <taxon>Podosporaceae</taxon>
        <taxon>Podospora</taxon>
    </lineage>
</organism>
<proteinExistence type="predicted"/>
<reference evidence="2" key="1">
    <citation type="journal article" date="2023" name="Mol. Phylogenet. Evol.">
        <title>Genome-scale phylogeny and comparative genomics of the fungal order Sordariales.</title>
        <authorList>
            <person name="Hensen N."/>
            <person name="Bonometti L."/>
            <person name="Westerberg I."/>
            <person name="Brannstrom I.O."/>
            <person name="Guillou S."/>
            <person name="Cros-Aarteil S."/>
            <person name="Calhoun S."/>
            <person name="Haridas S."/>
            <person name="Kuo A."/>
            <person name="Mondo S."/>
            <person name="Pangilinan J."/>
            <person name="Riley R."/>
            <person name="LaButti K."/>
            <person name="Andreopoulos B."/>
            <person name="Lipzen A."/>
            <person name="Chen C."/>
            <person name="Yan M."/>
            <person name="Daum C."/>
            <person name="Ng V."/>
            <person name="Clum A."/>
            <person name="Steindorff A."/>
            <person name="Ohm R.A."/>
            <person name="Martin F."/>
            <person name="Silar P."/>
            <person name="Natvig D.O."/>
            <person name="Lalanne C."/>
            <person name="Gautier V."/>
            <person name="Ament-Velasquez S.L."/>
            <person name="Kruys A."/>
            <person name="Hutchinson M.I."/>
            <person name="Powell A.J."/>
            <person name="Barry K."/>
            <person name="Miller A.N."/>
            <person name="Grigoriev I.V."/>
            <person name="Debuchy R."/>
            <person name="Gladieux P."/>
            <person name="Hiltunen Thoren M."/>
            <person name="Johannesson H."/>
        </authorList>
    </citation>
    <scope>NUCLEOTIDE SEQUENCE</scope>
    <source>
        <strain evidence="2">PSN243</strain>
    </source>
</reference>
<dbReference type="AlphaFoldDB" id="A0AAV9GEE8"/>
<dbReference type="Proteomes" id="UP001321760">
    <property type="component" value="Unassembled WGS sequence"/>
</dbReference>
<sequence length="217" mass="23878">MNLCSRDYRQISSFLAATTNSHLLSNNRRQNMVKSKANRRSGREAGNPYNLRSHGNPAPAALAADKEENKRRYLTDNPNDPDTTGENITDQCDGAANPRAENKVHDDMLISARNQVAADRANGRVFEDADAAAEELAADLAKETREEGETWGLAMRILARDIATADEPNKGLKGQTLCETRETLPNEFFSEMVTAYCDVARRADLSAEDLNPASPQP</sequence>
<gene>
    <name evidence="2" type="ORF">QBC34DRAFT_428759</name>
</gene>
<accession>A0AAV9GEE8</accession>
<comment type="caution">
    <text evidence="2">The sequence shown here is derived from an EMBL/GenBank/DDBJ whole genome shotgun (WGS) entry which is preliminary data.</text>
</comment>